<dbReference type="Pfam" id="PF13310">
    <property type="entry name" value="Virulence_RhuM"/>
    <property type="match status" value="1"/>
</dbReference>
<sequence>MSDEVSAQPQAQVVLYQQDGKNVPVQVTYWGETFWMPQKNIAELFGVSISSISRHLSNIYEEGELSEEATIAENAIVQNEGGRTVSRPISFYNLDAIIAVGYRVNSKQATKFRQWATATLKEYIVKGFVLNDDMLKNGQPFGKDYFDELLRRVRDIRASEKRFYLKICEVFQEISVDYDKDSRITKEFYMEVQNRFHYAATGKTAPEIIESRADANKPHMGLTTWKGSPEGRIHSTDVTVAKNYLDDKELDRLNRLSSGFLDMIESRIENMQTTTMAECVELVNQYIGLTGGAILQGKGSRSRAQANHKAKDELKKFNAVDPSQLSDFEQMLRHLDSKSAAKSNH</sequence>
<organism evidence="1 2">
    <name type="scientific">Bombiscardovia nodaiensis</name>
    <dbReference type="NCBI Taxonomy" id="2932181"/>
    <lineage>
        <taxon>Bacteria</taxon>
        <taxon>Bacillati</taxon>
        <taxon>Actinomycetota</taxon>
        <taxon>Actinomycetes</taxon>
        <taxon>Bifidobacteriales</taxon>
        <taxon>Bifidobacteriaceae</taxon>
        <taxon>Bombiscardovia</taxon>
    </lineage>
</organism>
<dbReference type="PANTHER" id="PTHR35810">
    <property type="entry name" value="CYTOPLASMIC PROTEIN-RELATED"/>
    <property type="match status" value="1"/>
</dbReference>
<keyword evidence="2" id="KW-1185">Reference proteome</keyword>
<evidence type="ECO:0000313" key="2">
    <source>
        <dbReference type="Proteomes" id="UP001321766"/>
    </source>
</evidence>
<dbReference type="PANTHER" id="PTHR35810:SF1">
    <property type="entry name" value="CYTOPLASMIC PROTEIN"/>
    <property type="match status" value="1"/>
</dbReference>
<dbReference type="InterPro" id="IPR011204">
    <property type="entry name" value="Virulence_RhuM-like"/>
</dbReference>
<reference evidence="1 2" key="1">
    <citation type="journal article" date="2023" name="Microbiol. Spectr.">
        <title>Symbiosis of Carpenter Bees with Uncharacterized Lactic Acid Bacteria Showing NAD Auxotrophy.</title>
        <authorList>
            <person name="Kawasaki S."/>
            <person name="Ozawa K."/>
            <person name="Mori T."/>
            <person name="Yamamoto A."/>
            <person name="Ito M."/>
            <person name="Ohkuma M."/>
            <person name="Sakamoto M."/>
            <person name="Matsutani M."/>
        </authorList>
    </citation>
    <scope>NUCLEOTIDE SEQUENCE [LARGE SCALE GENOMIC DNA]</scope>
    <source>
        <strain evidence="1 2">Kim37-2</strain>
    </source>
</reference>
<dbReference type="PIRSF" id="PIRSF015268">
    <property type="entry name" value="Virulence_RhuM"/>
    <property type="match status" value="1"/>
</dbReference>
<dbReference type="EMBL" id="AP026798">
    <property type="protein sequence ID" value="BDR53721.1"/>
    <property type="molecule type" value="Genomic_DNA"/>
</dbReference>
<proteinExistence type="predicted"/>
<protein>
    <recommendedName>
        <fullName evidence="3">Toxin Fic</fullName>
    </recommendedName>
</protein>
<evidence type="ECO:0008006" key="3">
    <source>
        <dbReference type="Google" id="ProtNLM"/>
    </source>
</evidence>
<dbReference type="Proteomes" id="UP001321766">
    <property type="component" value="Chromosome"/>
</dbReference>
<name>A0ABM8BAU8_9BIFI</name>
<accession>A0ABM8BAU8</accession>
<evidence type="ECO:0000313" key="1">
    <source>
        <dbReference type="EMBL" id="BDR53721.1"/>
    </source>
</evidence>
<gene>
    <name evidence="1" type="ORF">KIM372_16280</name>
</gene>